<dbReference type="EMBL" id="RQET01000004">
    <property type="protein sequence ID" value="TGK11521.1"/>
    <property type="molecule type" value="Genomic_DNA"/>
</dbReference>
<keyword evidence="3" id="KW-0479">Metal-binding</keyword>
<comment type="similarity">
    <text evidence="1">Belongs to the hemerythrin family.</text>
</comment>
<dbReference type="PANTHER" id="PTHR37164:SF1">
    <property type="entry name" value="BACTERIOHEMERYTHRIN"/>
    <property type="match status" value="1"/>
</dbReference>
<dbReference type="InterPro" id="IPR016131">
    <property type="entry name" value="Haemerythrin_Fe_BS"/>
</dbReference>
<evidence type="ECO:0000313" key="7">
    <source>
        <dbReference type="Proteomes" id="UP000298458"/>
    </source>
</evidence>
<dbReference type="PROSITE" id="PS00550">
    <property type="entry name" value="HEMERYTHRINS"/>
    <property type="match status" value="2"/>
</dbReference>
<dbReference type="NCBIfam" id="NF033749">
    <property type="entry name" value="bact_hemeryth"/>
    <property type="match status" value="1"/>
</dbReference>
<reference evidence="6" key="1">
    <citation type="journal article" date="2019" name="PLoS Negl. Trop. Dis.">
        <title>Revisiting the worldwide diversity of Leptospira species in the environment.</title>
        <authorList>
            <person name="Vincent A.T."/>
            <person name="Schiettekatte O."/>
            <person name="Bourhy P."/>
            <person name="Veyrier F.J."/>
            <person name="Picardeau M."/>
        </authorList>
    </citation>
    <scope>NUCLEOTIDE SEQUENCE [LARGE SCALE GENOMIC DNA]</scope>
    <source>
        <strain evidence="6">SSW15</strain>
    </source>
</reference>
<name>A0A4R9GGS4_9LEPT</name>
<dbReference type="GO" id="GO:0046872">
    <property type="term" value="F:metal ion binding"/>
    <property type="evidence" value="ECO:0007669"/>
    <property type="project" value="UniProtKB-KW"/>
</dbReference>
<dbReference type="InterPro" id="IPR012827">
    <property type="entry name" value="Hemerythrin_metal-bd"/>
</dbReference>
<feature type="domain" description="Hemerythrin-like" evidence="5">
    <location>
        <begin position="22"/>
        <end position="139"/>
    </location>
</feature>
<dbReference type="Pfam" id="PF01814">
    <property type="entry name" value="Hemerythrin"/>
    <property type="match status" value="2"/>
</dbReference>
<dbReference type="Proteomes" id="UP000298458">
    <property type="component" value="Unassembled WGS sequence"/>
</dbReference>
<feature type="domain" description="Hemerythrin-like" evidence="5">
    <location>
        <begin position="206"/>
        <end position="328"/>
    </location>
</feature>
<dbReference type="RefSeq" id="WP_135766927.1">
    <property type="nucleotide sequence ID" value="NZ_RQET01000004.1"/>
</dbReference>
<dbReference type="NCBIfam" id="TIGR02481">
    <property type="entry name" value="hemeryth_dom"/>
    <property type="match status" value="2"/>
</dbReference>
<evidence type="ECO:0000259" key="5">
    <source>
        <dbReference type="Pfam" id="PF01814"/>
    </source>
</evidence>
<dbReference type="InterPro" id="IPR012312">
    <property type="entry name" value="Hemerythrin-like"/>
</dbReference>
<keyword evidence="2" id="KW-0561">Oxygen transport</keyword>
<keyword evidence="2" id="KW-0813">Transport</keyword>
<dbReference type="InterPro" id="IPR050669">
    <property type="entry name" value="Hemerythrin"/>
</dbReference>
<dbReference type="GO" id="GO:0005344">
    <property type="term" value="F:oxygen carrier activity"/>
    <property type="evidence" value="ECO:0007669"/>
    <property type="project" value="UniProtKB-KW"/>
</dbReference>
<evidence type="ECO:0000256" key="1">
    <source>
        <dbReference type="ARBA" id="ARBA00010587"/>
    </source>
</evidence>
<organism evidence="6 7">
    <name type="scientific">Leptospira fletcheri</name>
    <dbReference type="NCBI Taxonomy" id="2484981"/>
    <lineage>
        <taxon>Bacteria</taxon>
        <taxon>Pseudomonadati</taxon>
        <taxon>Spirochaetota</taxon>
        <taxon>Spirochaetia</taxon>
        <taxon>Leptospirales</taxon>
        <taxon>Leptospiraceae</taxon>
        <taxon>Leptospira</taxon>
    </lineage>
</organism>
<dbReference type="OrthoDB" id="9797092at2"/>
<dbReference type="InterPro" id="IPR035938">
    <property type="entry name" value="Hemerythrin-like_sf"/>
</dbReference>
<dbReference type="CDD" id="cd12107">
    <property type="entry name" value="Hemerythrin"/>
    <property type="match status" value="2"/>
</dbReference>
<dbReference type="SUPFAM" id="SSF47188">
    <property type="entry name" value="Hemerythrin-like"/>
    <property type="match status" value="2"/>
</dbReference>
<evidence type="ECO:0000256" key="3">
    <source>
        <dbReference type="ARBA" id="ARBA00022723"/>
    </source>
</evidence>
<dbReference type="PANTHER" id="PTHR37164">
    <property type="entry name" value="BACTERIOHEMERYTHRIN"/>
    <property type="match status" value="1"/>
</dbReference>
<evidence type="ECO:0000313" key="6">
    <source>
        <dbReference type="EMBL" id="TGK11521.1"/>
    </source>
</evidence>
<evidence type="ECO:0000256" key="4">
    <source>
        <dbReference type="ARBA" id="ARBA00023004"/>
    </source>
</evidence>
<accession>A0A4R9GGS4</accession>
<evidence type="ECO:0000256" key="2">
    <source>
        <dbReference type="ARBA" id="ARBA00022621"/>
    </source>
</evidence>
<sequence>MKESTVGRIRTIWQTFDMALNIPAIDKQHLWLIAMIVELEQDLENEDPVKMEDNFTRTLTRALDYTIEHFSLEEKILEIVKYPKLGQHRVQHTRFVAVLRRRARERVTGDYKKAALNLLRNLRTWLFQHILSEDRGYMDILTAHYEEIKDWLELQLGNSMHRDEIEDLYTRVNNPNGKFHQTEFQTIGEDNLKIISELWFRYKLKTGIAIVDMQHLWLLQLLVNTEKLHRQRLKQEIRSEILTVKLKEALSATIDYIKEHFGTEEAIMRKFNFHDTNSHMKQHRDFNALIGDLVLRSKDDDTDAISKLLQDLKEWLISHIAVEDKKLFYFFRSRLGEVNDFVRQLNQQGKIHIWKDAVSIYKLLVEYQEAPSLHV</sequence>
<protein>
    <submittedName>
        <fullName evidence="6">Hemerythrin</fullName>
    </submittedName>
</protein>
<dbReference type="Gene3D" id="1.20.120.50">
    <property type="entry name" value="Hemerythrin-like"/>
    <property type="match status" value="2"/>
</dbReference>
<dbReference type="AlphaFoldDB" id="A0A4R9GGS4"/>
<proteinExistence type="inferred from homology"/>
<keyword evidence="7" id="KW-1185">Reference proteome</keyword>
<gene>
    <name evidence="6" type="ORF">EHO60_04235</name>
</gene>
<comment type="caution">
    <text evidence="6">The sequence shown here is derived from an EMBL/GenBank/DDBJ whole genome shotgun (WGS) entry which is preliminary data.</text>
</comment>
<keyword evidence="4" id="KW-0408">Iron</keyword>